<dbReference type="Pfam" id="PF00092">
    <property type="entry name" value="VWA"/>
    <property type="match status" value="1"/>
</dbReference>
<dbReference type="AlphaFoldDB" id="A0A8C9SDD5"/>
<evidence type="ECO:0000259" key="10">
    <source>
        <dbReference type="PROSITE" id="PS50234"/>
    </source>
</evidence>
<keyword evidence="4" id="KW-0646">Protease inhibitor</keyword>
<dbReference type="SMART" id="SM00327">
    <property type="entry name" value="VWA"/>
    <property type="match status" value="1"/>
</dbReference>
<evidence type="ECO:0000313" key="12">
    <source>
        <dbReference type="Ensembl" id="ENSSFOP00015037702.2"/>
    </source>
</evidence>
<dbReference type="OrthoDB" id="299997at2759"/>
<evidence type="ECO:0000256" key="4">
    <source>
        <dbReference type="ARBA" id="ARBA00022690"/>
    </source>
</evidence>
<evidence type="ECO:0000256" key="3">
    <source>
        <dbReference type="ARBA" id="ARBA00022525"/>
    </source>
</evidence>
<dbReference type="Proteomes" id="UP000694397">
    <property type="component" value="Chromosome 5"/>
</dbReference>
<protein>
    <submittedName>
        <fullName evidence="12">Inter-alpha-trypsin inhibitor heavy chain 5</fullName>
    </submittedName>
</protein>
<feature type="domain" description="VIT" evidence="11">
    <location>
        <begin position="48"/>
        <end position="177"/>
    </location>
</feature>
<keyword evidence="5 9" id="KW-0732">Signal</keyword>
<evidence type="ECO:0000256" key="2">
    <source>
        <dbReference type="ARBA" id="ARBA00010158"/>
    </source>
</evidence>
<dbReference type="InterPro" id="IPR010600">
    <property type="entry name" value="ITI_HC_C"/>
</dbReference>
<evidence type="ECO:0000256" key="8">
    <source>
        <dbReference type="SAM" id="MobiDB-lite"/>
    </source>
</evidence>
<gene>
    <name evidence="12" type="primary">ITIH5</name>
    <name evidence="12" type="synonym">itih5</name>
</gene>
<comment type="similarity">
    <text evidence="2">Belongs to the ITIH family.</text>
</comment>
<evidence type="ECO:0000256" key="1">
    <source>
        <dbReference type="ARBA" id="ARBA00004613"/>
    </source>
</evidence>
<keyword evidence="13" id="KW-1185">Reference proteome</keyword>
<name>A0A8C9SDD5_SCLFO</name>
<keyword evidence="7" id="KW-0325">Glycoprotein</keyword>
<evidence type="ECO:0000256" key="7">
    <source>
        <dbReference type="ARBA" id="ARBA00023180"/>
    </source>
</evidence>
<evidence type="ECO:0000259" key="11">
    <source>
        <dbReference type="PROSITE" id="PS51468"/>
    </source>
</evidence>
<evidence type="ECO:0000256" key="6">
    <source>
        <dbReference type="ARBA" id="ARBA00022900"/>
    </source>
</evidence>
<keyword evidence="6" id="KW-0722">Serine protease inhibitor</keyword>
<feature type="chain" id="PRO_5034903487" evidence="9">
    <location>
        <begin position="19"/>
        <end position="956"/>
    </location>
</feature>
<sequence length="956" mass="105457">MRPSGATILLLCLSSSFCGRPEGRDAAGDLRISESSVLRPLGSDPHRTPRQVKTSVRKEIKPHIQELSIKTSIVSRYAITTVSCSMLNRHSMASEGVFQMLLPAGAYVSNFTMIVGGQVYSGEIRPKLKTTKKAKEQEPHKQKVGQGGQRGSEEEVFRVVTSIPAKERAVFVLSYEQLLQRRLGRYEHVTSLRPLQLVSRLTLEVTIVEHSPITELEVLPLRNGRAITSTSKAKGQGKAMLPVSTVIKQDKNSCKITFTPNIVQQANIARNGVLGDFIIRYDVERELAVGEVQVSSGHFVHYFAPKGLPVVPRNIVFVIDTSISMVGNQIKQTKEGLLTILNDLHPGDHFNFVSFSNRIKVWQPNRLVPVTPNNIRDAKKFIYMISPSKGRDIGLAIQTGSSLLSSHLPEGGTHHGSVSFMIFLTNGRPTAAEPQIPSILSNATAQARKQFCIFTIGLGEDEDRRLLERLALDNCGMTWHIPGEADVGIMLKGIYDEISTLLLSDIWMTYSDGAEEYVTQHRFAHYFNGSEIVVAGKLSNRSTESLHVQVMASSGDRNVTLESDVMVRQQVSDVVPPAEGYANRLWGLLSIKDCLRLRRSSRSSWEREKLTQRATNLSLDFNFLTPVTSMIVPVPEAHVDKARSNDAANTMDGLLEEMAGNKPQSLRRSNELPGDHVKKSMITISRTSADGDPHFVVDFPLSKLAVCFNINGEPGDVLRLVSDHKHSGVTVNGKLIGTPAPPGSHKRQRTFFGTITIVVDRPQRGYIEITPRKVILDGRDRLVLPCHTTVAVESDGLAVSIVGGSSVTVTLHGTISFVILIHLYKNPEPYQRNHLGFYISNSKGLSKDSHGLLGQFLYQEVGLIPQNGSSILLGLPSNGVPDIPSFSQSFGISPSLKIKDRTVTVVKKTRKIYSGKQKVDCWFVKNNANKLIDGHYEDYVVSHLFDTDDSPHGINA</sequence>
<dbReference type="Pfam" id="PF06668">
    <property type="entry name" value="ITI_HC_C"/>
    <property type="match status" value="1"/>
</dbReference>
<dbReference type="Ensembl" id="ENSSFOT00015038116.2">
    <property type="protein sequence ID" value="ENSSFOP00015037702.2"/>
    <property type="gene ID" value="ENSSFOG00015023999.2"/>
</dbReference>
<accession>A0A8C9SDD5</accession>
<dbReference type="SMART" id="SM00609">
    <property type="entry name" value="VIT"/>
    <property type="match status" value="1"/>
</dbReference>
<dbReference type="SUPFAM" id="SSF53300">
    <property type="entry name" value="vWA-like"/>
    <property type="match status" value="1"/>
</dbReference>
<reference evidence="12" key="3">
    <citation type="submission" date="2025-09" db="UniProtKB">
        <authorList>
            <consortium name="Ensembl"/>
        </authorList>
    </citation>
    <scope>IDENTIFICATION</scope>
</reference>
<evidence type="ECO:0000256" key="5">
    <source>
        <dbReference type="ARBA" id="ARBA00022729"/>
    </source>
</evidence>
<feature type="domain" description="VWFA" evidence="10">
    <location>
        <begin position="314"/>
        <end position="498"/>
    </location>
</feature>
<dbReference type="GeneID" id="108926691"/>
<dbReference type="InterPro" id="IPR036465">
    <property type="entry name" value="vWFA_dom_sf"/>
</dbReference>
<dbReference type="GeneTree" id="ENSGT00940000158317"/>
<dbReference type="RefSeq" id="XP_018595078.2">
    <property type="nucleotide sequence ID" value="XM_018739562.2"/>
</dbReference>
<dbReference type="InterPro" id="IPR050934">
    <property type="entry name" value="ITIH"/>
</dbReference>
<proteinExistence type="inferred from homology"/>
<reference evidence="12 13" key="1">
    <citation type="submission" date="2019-04" db="EMBL/GenBank/DDBJ databases">
        <authorList>
            <consortium name="Wellcome Sanger Institute Data Sharing"/>
        </authorList>
    </citation>
    <scope>NUCLEOTIDE SEQUENCE [LARGE SCALE GENOMIC DNA]</scope>
</reference>
<dbReference type="InterPro" id="IPR002035">
    <property type="entry name" value="VWF_A"/>
</dbReference>
<evidence type="ECO:0000313" key="13">
    <source>
        <dbReference type="Proteomes" id="UP000694397"/>
    </source>
</evidence>
<feature type="region of interest" description="Disordered" evidence="8">
    <location>
        <begin position="130"/>
        <end position="150"/>
    </location>
</feature>
<feature type="signal peptide" evidence="9">
    <location>
        <begin position="1"/>
        <end position="18"/>
    </location>
</feature>
<dbReference type="PROSITE" id="PS50234">
    <property type="entry name" value="VWFA"/>
    <property type="match status" value="1"/>
</dbReference>
<organism evidence="12 13">
    <name type="scientific">Scleropages formosus</name>
    <name type="common">Asian bonytongue</name>
    <name type="synonym">Osteoglossum formosum</name>
    <dbReference type="NCBI Taxonomy" id="113540"/>
    <lineage>
        <taxon>Eukaryota</taxon>
        <taxon>Metazoa</taxon>
        <taxon>Chordata</taxon>
        <taxon>Craniata</taxon>
        <taxon>Vertebrata</taxon>
        <taxon>Euteleostomi</taxon>
        <taxon>Actinopterygii</taxon>
        <taxon>Neopterygii</taxon>
        <taxon>Teleostei</taxon>
        <taxon>Osteoglossocephala</taxon>
        <taxon>Osteoglossomorpha</taxon>
        <taxon>Osteoglossiformes</taxon>
        <taxon>Osteoglossidae</taxon>
        <taxon>Scleropages</taxon>
    </lineage>
</organism>
<dbReference type="PANTHER" id="PTHR10338">
    <property type="entry name" value="INTER-ALPHA-TRYPSIN INHIBITOR HEAVY CHAIN FAMILY MEMBER"/>
    <property type="match status" value="1"/>
</dbReference>
<dbReference type="PROSITE" id="PS51468">
    <property type="entry name" value="VIT"/>
    <property type="match status" value="1"/>
</dbReference>
<dbReference type="Gene3D" id="3.40.50.410">
    <property type="entry name" value="von Willebrand factor, type A domain"/>
    <property type="match status" value="1"/>
</dbReference>
<reference evidence="12" key="2">
    <citation type="submission" date="2025-08" db="UniProtKB">
        <authorList>
            <consortium name="Ensembl"/>
        </authorList>
    </citation>
    <scope>IDENTIFICATION</scope>
</reference>
<evidence type="ECO:0000256" key="9">
    <source>
        <dbReference type="SAM" id="SignalP"/>
    </source>
</evidence>
<dbReference type="GO" id="GO:0030212">
    <property type="term" value="P:hyaluronan metabolic process"/>
    <property type="evidence" value="ECO:0007669"/>
    <property type="project" value="InterPro"/>
</dbReference>
<keyword evidence="3" id="KW-0964">Secreted</keyword>
<dbReference type="InterPro" id="IPR013694">
    <property type="entry name" value="VIT"/>
</dbReference>
<dbReference type="GO" id="GO:0004867">
    <property type="term" value="F:serine-type endopeptidase inhibitor activity"/>
    <property type="evidence" value="ECO:0007669"/>
    <property type="project" value="UniProtKB-KW"/>
</dbReference>
<dbReference type="GO" id="GO:0005576">
    <property type="term" value="C:extracellular region"/>
    <property type="evidence" value="ECO:0007669"/>
    <property type="project" value="UniProtKB-SubCell"/>
</dbReference>
<dbReference type="PANTHER" id="PTHR10338:SF62">
    <property type="entry name" value="INTER-ALPHA-TRYPSIN INHIBITOR HEAVY CHAIN H5"/>
    <property type="match status" value="1"/>
</dbReference>
<comment type="subcellular location">
    <subcellularLocation>
        <location evidence="1">Secreted</location>
    </subcellularLocation>
</comment>
<dbReference type="Pfam" id="PF08487">
    <property type="entry name" value="VIT"/>
    <property type="match status" value="1"/>
</dbReference>